<dbReference type="EMBL" id="WITJ01000006">
    <property type="protein sequence ID" value="MQW39316.1"/>
    <property type="molecule type" value="Genomic_DNA"/>
</dbReference>
<dbReference type="Pfam" id="PF19279">
    <property type="entry name" value="YegS_C"/>
    <property type="match status" value="1"/>
</dbReference>
<organism evidence="10 11">
    <name type="scientific">Lactococcus hircilactis</name>
    <dbReference type="NCBI Taxonomy" id="1494462"/>
    <lineage>
        <taxon>Bacteria</taxon>
        <taxon>Bacillati</taxon>
        <taxon>Bacillota</taxon>
        <taxon>Bacilli</taxon>
        <taxon>Lactobacillales</taxon>
        <taxon>Streptococcaceae</taxon>
        <taxon>Lactococcus</taxon>
    </lineage>
</organism>
<keyword evidence="7" id="KW-0594">Phospholipid biosynthesis</keyword>
<evidence type="ECO:0000256" key="6">
    <source>
        <dbReference type="ARBA" id="ARBA00022840"/>
    </source>
</evidence>
<dbReference type="NCBIfam" id="TIGR00147">
    <property type="entry name" value="YegS/Rv2252/BmrU family lipid kinase"/>
    <property type="match status" value="1"/>
</dbReference>
<dbReference type="InterPro" id="IPR001206">
    <property type="entry name" value="Diacylglycerol_kinase_cat_dom"/>
</dbReference>
<gene>
    <name evidence="10" type="ORF">GHI93_05100</name>
</gene>
<dbReference type="GO" id="GO:0016301">
    <property type="term" value="F:kinase activity"/>
    <property type="evidence" value="ECO:0007669"/>
    <property type="project" value="UniProtKB-KW"/>
</dbReference>
<keyword evidence="4" id="KW-0547">Nucleotide-binding</keyword>
<dbReference type="AlphaFoldDB" id="A0A7X1Z9M5"/>
<dbReference type="GO" id="GO:0005524">
    <property type="term" value="F:ATP binding"/>
    <property type="evidence" value="ECO:0007669"/>
    <property type="project" value="UniProtKB-KW"/>
</dbReference>
<evidence type="ECO:0000256" key="8">
    <source>
        <dbReference type="ARBA" id="ARBA00023264"/>
    </source>
</evidence>
<dbReference type="SMART" id="SM00046">
    <property type="entry name" value="DAGKc"/>
    <property type="match status" value="1"/>
</dbReference>
<feature type="domain" description="DAGKc" evidence="9">
    <location>
        <begin position="1"/>
        <end position="129"/>
    </location>
</feature>
<dbReference type="RefSeq" id="WP_153495996.1">
    <property type="nucleotide sequence ID" value="NZ_CBCRWP010000003.1"/>
</dbReference>
<comment type="caution">
    <text evidence="10">The sequence shown here is derived from an EMBL/GenBank/DDBJ whole genome shotgun (WGS) entry which is preliminary data.</text>
</comment>
<dbReference type="InterPro" id="IPR017438">
    <property type="entry name" value="ATP-NAD_kinase_N"/>
</dbReference>
<dbReference type="Gene3D" id="3.40.50.10330">
    <property type="entry name" value="Probable inorganic polyphosphate/atp-NAD kinase, domain 1"/>
    <property type="match status" value="1"/>
</dbReference>
<comment type="cofactor">
    <cofactor evidence="1">
        <name>Mg(2+)</name>
        <dbReference type="ChEBI" id="CHEBI:18420"/>
    </cofactor>
</comment>
<dbReference type="Pfam" id="PF00781">
    <property type="entry name" value="DAGK_cat"/>
    <property type="match status" value="1"/>
</dbReference>
<keyword evidence="7" id="KW-0444">Lipid biosynthesis</keyword>
<dbReference type="SUPFAM" id="SSF111331">
    <property type="entry name" value="NAD kinase/diacylglycerol kinase-like"/>
    <property type="match status" value="1"/>
</dbReference>
<dbReference type="PANTHER" id="PTHR12358">
    <property type="entry name" value="SPHINGOSINE KINASE"/>
    <property type="match status" value="1"/>
</dbReference>
<proteinExistence type="inferred from homology"/>
<keyword evidence="7" id="KW-0443">Lipid metabolism</keyword>
<dbReference type="Gene3D" id="2.60.200.40">
    <property type="match status" value="1"/>
</dbReference>
<dbReference type="InterPro" id="IPR045540">
    <property type="entry name" value="YegS/DAGK_C"/>
</dbReference>
<dbReference type="InterPro" id="IPR005218">
    <property type="entry name" value="Diacylglycerol/lipid_kinase"/>
</dbReference>
<protein>
    <submittedName>
        <fullName evidence="10">YegS/Rv2252/BmrU family lipid kinase</fullName>
    </submittedName>
</protein>
<keyword evidence="5 10" id="KW-0418">Kinase</keyword>
<dbReference type="PANTHER" id="PTHR12358:SF54">
    <property type="entry name" value="SPHINGOSINE KINASE RELATED PROTEIN"/>
    <property type="match status" value="1"/>
</dbReference>
<keyword evidence="6" id="KW-0067">ATP-binding</keyword>
<comment type="similarity">
    <text evidence="2">Belongs to the diacylglycerol/lipid kinase family.</text>
</comment>
<dbReference type="Proteomes" id="UP000439550">
    <property type="component" value="Unassembled WGS sequence"/>
</dbReference>
<sequence length="307" mass="34387">MTYFILANPHSGAQKGQHTVEILIPYLKAHQIDHKLFSTTQTNQEAKLIQTILSQMTKTDRFLVIGGDGTLSLVIDHWPKDLPFSYLPAGSGNDFARSLGISLDPITAFLALEHAKARELYLLKYSAQTFEGYALNNIGIGLDAAIVKATNHSRLKTVLNKVKLGQLAYLMSALHVLFSKKPFEATLSVLTENQITKEIHFNRAFLMTFTKHPYFGGGLKIPPQASNHNADIHLVEVERHPLPRIFTLIPKLLKATHLSDPKVFHTIASQFTIQPQSTQPVQIDGETYTITKDDLLTITTEKRTIFY</sequence>
<keyword evidence="11" id="KW-1185">Reference proteome</keyword>
<dbReference type="GO" id="GO:0008654">
    <property type="term" value="P:phospholipid biosynthetic process"/>
    <property type="evidence" value="ECO:0007669"/>
    <property type="project" value="UniProtKB-KW"/>
</dbReference>
<keyword evidence="3" id="KW-0808">Transferase</keyword>
<evidence type="ECO:0000256" key="4">
    <source>
        <dbReference type="ARBA" id="ARBA00022741"/>
    </source>
</evidence>
<dbReference type="InterPro" id="IPR016064">
    <property type="entry name" value="NAD/diacylglycerol_kinase_sf"/>
</dbReference>
<evidence type="ECO:0000256" key="1">
    <source>
        <dbReference type="ARBA" id="ARBA00001946"/>
    </source>
</evidence>
<evidence type="ECO:0000256" key="3">
    <source>
        <dbReference type="ARBA" id="ARBA00022679"/>
    </source>
</evidence>
<name>A0A7X1Z9M5_9LACT</name>
<accession>A0A7X1Z9M5</accession>
<evidence type="ECO:0000256" key="7">
    <source>
        <dbReference type="ARBA" id="ARBA00023209"/>
    </source>
</evidence>
<dbReference type="PROSITE" id="PS50146">
    <property type="entry name" value="DAGK"/>
    <property type="match status" value="1"/>
</dbReference>
<keyword evidence="8" id="KW-1208">Phospholipid metabolism</keyword>
<reference evidence="10 11" key="1">
    <citation type="submission" date="2019-10" db="EMBL/GenBank/DDBJ databases">
        <authorList>
            <person name="Dong K."/>
        </authorList>
    </citation>
    <scope>NUCLEOTIDE SEQUENCE [LARGE SCALE GENOMIC DNA]</scope>
    <source>
        <strain evidence="10 11">DSM 28960</strain>
    </source>
</reference>
<evidence type="ECO:0000256" key="2">
    <source>
        <dbReference type="ARBA" id="ARBA00005983"/>
    </source>
</evidence>
<evidence type="ECO:0000313" key="11">
    <source>
        <dbReference type="Proteomes" id="UP000439550"/>
    </source>
</evidence>
<evidence type="ECO:0000259" key="9">
    <source>
        <dbReference type="PROSITE" id="PS50146"/>
    </source>
</evidence>
<evidence type="ECO:0000313" key="10">
    <source>
        <dbReference type="EMBL" id="MQW39316.1"/>
    </source>
</evidence>
<dbReference type="OrthoDB" id="9786026at2"/>
<dbReference type="InterPro" id="IPR050187">
    <property type="entry name" value="Lipid_Phosphate_FormReg"/>
</dbReference>
<evidence type="ECO:0000256" key="5">
    <source>
        <dbReference type="ARBA" id="ARBA00022777"/>
    </source>
</evidence>